<protein>
    <submittedName>
        <fullName evidence="2">Uncharacterized protein</fullName>
    </submittedName>
</protein>
<evidence type="ECO:0000313" key="3">
    <source>
        <dbReference type="Proteomes" id="UP000314294"/>
    </source>
</evidence>
<sequence length="103" mass="10610">MGAFFGPPSPPVGKTATDGALSCSAVIRPFRFSTSHAGDLPAAYREALSFRPRGEGSAGQRVGGSAGRRVGPRPGGGQDRTEERGTKASPYMGMHSTGTAQRC</sequence>
<reference evidence="2 3" key="1">
    <citation type="submission" date="2019-03" db="EMBL/GenBank/DDBJ databases">
        <title>First draft genome of Liparis tanakae, snailfish: a comprehensive survey of snailfish specific genes.</title>
        <authorList>
            <person name="Kim W."/>
            <person name="Song I."/>
            <person name="Jeong J.-H."/>
            <person name="Kim D."/>
            <person name="Kim S."/>
            <person name="Ryu S."/>
            <person name="Song J.Y."/>
            <person name="Lee S.K."/>
        </authorList>
    </citation>
    <scope>NUCLEOTIDE SEQUENCE [LARGE SCALE GENOMIC DNA]</scope>
    <source>
        <tissue evidence="2">Muscle</tissue>
    </source>
</reference>
<name>A0A4Z2DZ78_9TELE</name>
<evidence type="ECO:0000313" key="2">
    <source>
        <dbReference type="EMBL" id="TNN21737.1"/>
    </source>
</evidence>
<comment type="caution">
    <text evidence="2">The sequence shown here is derived from an EMBL/GenBank/DDBJ whole genome shotgun (WGS) entry which is preliminary data.</text>
</comment>
<dbReference type="EMBL" id="SRLO01026125">
    <property type="protein sequence ID" value="TNN21737.1"/>
    <property type="molecule type" value="Genomic_DNA"/>
</dbReference>
<organism evidence="2 3">
    <name type="scientific">Liparis tanakae</name>
    <name type="common">Tanaka's snailfish</name>
    <dbReference type="NCBI Taxonomy" id="230148"/>
    <lineage>
        <taxon>Eukaryota</taxon>
        <taxon>Metazoa</taxon>
        <taxon>Chordata</taxon>
        <taxon>Craniata</taxon>
        <taxon>Vertebrata</taxon>
        <taxon>Euteleostomi</taxon>
        <taxon>Actinopterygii</taxon>
        <taxon>Neopterygii</taxon>
        <taxon>Teleostei</taxon>
        <taxon>Neoteleostei</taxon>
        <taxon>Acanthomorphata</taxon>
        <taxon>Eupercaria</taxon>
        <taxon>Perciformes</taxon>
        <taxon>Cottioidei</taxon>
        <taxon>Cottales</taxon>
        <taxon>Liparidae</taxon>
        <taxon>Liparis</taxon>
    </lineage>
</organism>
<dbReference type="AlphaFoldDB" id="A0A4Z2DZ78"/>
<proteinExistence type="predicted"/>
<accession>A0A4Z2DZ78</accession>
<dbReference type="Proteomes" id="UP000314294">
    <property type="component" value="Unassembled WGS sequence"/>
</dbReference>
<evidence type="ECO:0000256" key="1">
    <source>
        <dbReference type="SAM" id="MobiDB-lite"/>
    </source>
</evidence>
<keyword evidence="3" id="KW-1185">Reference proteome</keyword>
<feature type="region of interest" description="Disordered" evidence="1">
    <location>
        <begin position="51"/>
        <end position="103"/>
    </location>
</feature>
<gene>
    <name evidence="2" type="ORF">EYF80_068151</name>
</gene>